<evidence type="ECO:0000256" key="11">
    <source>
        <dbReference type="SAM" id="Phobius"/>
    </source>
</evidence>
<keyword evidence="7 11" id="KW-1133">Transmembrane helix</keyword>
<organism evidence="12 13">
    <name type="scientific">Hansschlegelia plantiphila</name>
    <dbReference type="NCBI Taxonomy" id="374655"/>
    <lineage>
        <taxon>Bacteria</taxon>
        <taxon>Pseudomonadati</taxon>
        <taxon>Pseudomonadota</taxon>
        <taxon>Alphaproteobacteria</taxon>
        <taxon>Hyphomicrobiales</taxon>
        <taxon>Methylopilaceae</taxon>
        <taxon>Hansschlegelia</taxon>
    </lineage>
</organism>
<accession>A0A9W6MVD1</accession>
<sequence>MTVEATLEAPTDTRRAARFSGEALTAMGLFALSAGMVAASPLISPALGSWSQIYTILLLVSFLLVISFGQGLVILTGGLDLSVGSVMMLGGVLTTTWIGGDSATFWGVMPVVLAFGAGIGALNGIGVAMVGIPPFIMTMGVGIVTASLALGYTGGTTLGAAPPPLLLLMKGDILGAPSVIVFVLLFCLVAWTLQSRTTFGRKVYAIGSSRRAARIAGVPIVSTTILVYATSGLCATLSGAMLVGYSNGATLRMGDPYLLPSIAAVVVGGSSILGGSGNFVNTICGALFLATLESLIAASGLGQGWRTILSGLIIVGALLVQSGWISGVFASVARRVRGAGG</sequence>
<dbReference type="InterPro" id="IPR001851">
    <property type="entry name" value="ABC_transp_permease"/>
</dbReference>
<evidence type="ECO:0000256" key="4">
    <source>
        <dbReference type="ARBA" id="ARBA00022475"/>
    </source>
</evidence>
<feature type="transmembrane region" description="Helical" evidence="11">
    <location>
        <begin position="135"/>
        <end position="153"/>
    </location>
</feature>
<comment type="caution">
    <text evidence="12">The sequence shown here is derived from an EMBL/GenBank/DDBJ whole genome shotgun (WGS) entry which is preliminary data.</text>
</comment>
<dbReference type="PANTHER" id="PTHR32196">
    <property type="entry name" value="ABC TRANSPORTER PERMEASE PROTEIN YPHD-RELATED-RELATED"/>
    <property type="match status" value="1"/>
</dbReference>
<evidence type="ECO:0000256" key="9">
    <source>
        <dbReference type="ARBA" id="ARBA00025439"/>
    </source>
</evidence>
<feature type="transmembrane region" description="Helical" evidence="11">
    <location>
        <begin position="282"/>
        <end position="302"/>
    </location>
</feature>
<feature type="transmembrane region" description="Helical" evidence="11">
    <location>
        <begin position="257"/>
        <end position="275"/>
    </location>
</feature>
<evidence type="ECO:0000256" key="8">
    <source>
        <dbReference type="ARBA" id="ARBA00023136"/>
    </source>
</evidence>
<comment type="subcellular location">
    <subcellularLocation>
        <location evidence="1">Cell membrane</location>
        <topology evidence="1">Multi-pass membrane protein</topology>
    </subcellularLocation>
</comment>
<evidence type="ECO:0000256" key="3">
    <source>
        <dbReference type="ARBA" id="ARBA00022448"/>
    </source>
</evidence>
<feature type="transmembrane region" description="Helical" evidence="11">
    <location>
        <begin position="173"/>
        <end position="194"/>
    </location>
</feature>
<evidence type="ECO:0000256" key="10">
    <source>
        <dbReference type="ARBA" id="ARBA00039381"/>
    </source>
</evidence>
<feature type="transmembrane region" description="Helical" evidence="11">
    <location>
        <begin position="24"/>
        <end position="47"/>
    </location>
</feature>
<keyword evidence="5" id="KW-0997">Cell inner membrane</keyword>
<keyword evidence="6 11" id="KW-0812">Transmembrane</keyword>
<proteinExistence type="predicted"/>
<feature type="transmembrane region" description="Helical" evidence="11">
    <location>
        <begin position="308"/>
        <end position="333"/>
    </location>
</feature>
<dbReference type="Proteomes" id="UP001143372">
    <property type="component" value="Unassembled WGS sequence"/>
</dbReference>
<name>A0A9W6MVD1_9HYPH</name>
<feature type="transmembrane region" description="Helical" evidence="11">
    <location>
        <begin position="53"/>
        <end position="74"/>
    </location>
</feature>
<dbReference type="CDD" id="cd06579">
    <property type="entry name" value="TM_PBP1_transp_AraH_like"/>
    <property type="match status" value="1"/>
</dbReference>
<evidence type="ECO:0000256" key="7">
    <source>
        <dbReference type="ARBA" id="ARBA00022989"/>
    </source>
</evidence>
<evidence type="ECO:0000256" key="2">
    <source>
        <dbReference type="ARBA" id="ARBA00011262"/>
    </source>
</evidence>
<dbReference type="Pfam" id="PF02653">
    <property type="entry name" value="BPD_transp_2"/>
    <property type="match status" value="1"/>
</dbReference>
<dbReference type="GO" id="GO:0005886">
    <property type="term" value="C:plasma membrane"/>
    <property type="evidence" value="ECO:0007669"/>
    <property type="project" value="UniProtKB-SubCell"/>
</dbReference>
<evidence type="ECO:0000256" key="6">
    <source>
        <dbReference type="ARBA" id="ARBA00022692"/>
    </source>
</evidence>
<feature type="transmembrane region" description="Helical" evidence="11">
    <location>
        <begin position="81"/>
        <end position="99"/>
    </location>
</feature>
<comment type="function">
    <text evidence="9">Part of the ABC transporter complex LsrABCD involved in autoinducer 2 (AI-2) import. Probably responsible for the translocation of the substrate across the membrane.</text>
</comment>
<protein>
    <recommendedName>
        <fullName evidence="10">Autoinducer 2 import system permease protein LsrD</fullName>
    </recommendedName>
</protein>
<reference evidence="12" key="1">
    <citation type="journal article" date="2014" name="Int. J. Syst. Evol. Microbiol.">
        <title>Complete genome sequence of Corynebacterium casei LMG S-19264T (=DSM 44701T), isolated from a smear-ripened cheese.</title>
        <authorList>
            <consortium name="US DOE Joint Genome Institute (JGI-PGF)"/>
            <person name="Walter F."/>
            <person name="Albersmeier A."/>
            <person name="Kalinowski J."/>
            <person name="Ruckert C."/>
        </authorList>
    </citation>
    <scope>NUCLEOTIDE SEQUENCE</scope>
    <source>
        <strain evidence="12">VKM B-2347</strain>
    </source>
</reference>
<comment type="subunit">
    <text evidence="2">The complex is composed of two ATP-binding proteins (LsrA), two transmembrane proteins (LsrC and LsrD) and a solute-binding protein (LsrB).</text>
</comment>
<evidence type="ECO:0000313" key="13">
    <source>
        <dbReference type="Proteomes" id="UP001143372"/>
    </source>
</evidence>
<keyword evidence="4" id="KW-1003">Cell membrane</keyword>
<reference evidence="12" key="2">
    <citation type="submission" date="2023-01" db="EMBL/GenBank/DDBJ databases">
        <authorList>
            <person name="Sun Q."/>
            <person name="Evtushenko L."/>
        </authorList>
    </citation>
    <scope>NUCLEOTIDE SEQUENCE</scope>
    <source>
        <strain evidence="12">VKM B-2347</strain>
    </source>
</reference>
<evidence type="ECO:0000256" key="5">
    <source>
        <dbReference type="ARBA" id="ARBA00022519"/>
    </source>
</evidence>
<dbReference type="PANTHER" id="PTHR32196:SF71">
    <property type="entry name" value="AUTOINDUCER 2 IMPORT SYSTEM PERMEASE PROTEIN LSRD"/>
    <property type="match status" value="1"/>
</dbReference>
<dbReference type="EMBL" id="BSFI01000007">
    <property type="protein sequence ID" value="GLK67615.1"/>
    <property type="molecule type" value="Genomic_DNA"/>
</dbReference>
<evidence type="ECO:0000256" key="1">
    <source>
        <dbReference type="ARBA" id="ARBA00004651"/>
    </source>
</evidence>
<dbReference type="AlphaFoldDB" id="A0A9W6MVD1"/>
<keyword evidence="13" id="KW-1185">Reference proteome</keyword>
<dbReference type="RefSeq" id="WP_271167870.1">
    <property type="nucleotide sequence ID" value="NZ_BSFI01000007.1"/>
</dbReference>
<evidence type="ECO:0000313" key="12">
    <source>
        <dbReference type="EMBL" id="GLK67615.1"/>
    </source>
</evidence>
<keyword evidence="8 11" id="KW-0472">Membrane</keyword>
<keyword evidence="3" id="KW-0813">Transport</keyword>
<feature type="transmembrane region" description="Helical" evidence="11">
    <location>
        <begin position="105"/>
        <end position="128"/>
    </location>
</feature>
<dbReference type="GO" id="GO:0022857">
    <property type="term" value="F:transmembrane transporter activity"/>
    <property type="evidence" value="ECO:0007669"/>
    <property type="project" value="InterPro"/>
</dbReference>
<gene>
    <name evidence="12" type="ORF">GCM10008179_12530</name>
</gene>
<feature type="transmembrane region" description="Helical" evidence="11">
    <location>
        <begin position="215"/>
        <end position="245"/>
    </location>
</feature>